<keyword evidence="4" id="KW-1185">Reference proteome</keyword>
<gene>
    <name evidence="3" type="ORF">FHS56_000164</name>
</gene>
<dbReference type="InterPro" id="IPR035647">
    <property type="entry name" value="EFG_III/V"/>
</dbReference>
<organism evidence="3 4">
    <name type="scientific">Thermonema lapsum</name>
    <dbReference type="NCBI Taxonomy" id="28195"/>
    <lineage>
        <taxon>Bacteria</taxon>
        <taxon>Pseudomonadati</taxon>
        <taxon>Bacteroidota</taxon>
        <taxon>Cytophagia</taxon>
        <taxon>Cytophagales</taxon>
        <taxon>Thermonemataceae</taxon>
        <taxon>Thermonema</taxon>
    </lineage>
</organism>
<proteinExistence type="inferred from homology"/>
<dbReference type="Gene3D" id="3.30.70.240">
    <property type="match status" value="1"/>
</dbReference>
<dbReference type="AlphaFoldDB" id="A0A846MMB4"/>
<dbReference type="EMBL" id="JAASRN010000001">
    <property type="protein sequence ID" value="NIK72678.1"/>
    <property type="molecule type" value="Genomic_DNA"/>
</dbReference>
<protein>
    <submittedName>
        <fullName evidence="3">Putative YigZ family protein</fullName>
    </submittedName>
</protein>
<dbReference type="SUPFAM" id="SSF54980">
    <property type="entry name" value="EF-G C-terminal domain-like"/>
    <property type="match status" value="1"/>
</dbReference>
<evidence type="ECO:0000313" key="4">
    <source>
        <dbReference type="Proteomes" id="UP000537126"/>
    </source>
</evidence>
<dbReference type="GO" id="GO:0005737">
    <property type="term" value="C:cytoplasm"/>
    <property type="evidence" value="ECO:0007669"/>
    <property type="project" value="TreeGrafter"/>
</dbReference>
<dbReference type="SUPFAM" id="SSF54211">
    <property type="entry name" value="Ribosomal protein S5 domain 2-like"/>
    <property type="match status" value="1"/>
</dbReference>
<evidence type="ECO:0000313" key="3">
    <source>
        <dbReference type="EMBL" id="NIK72678.1"/>
    </source>
</evidence>
<dbReference type="PANTHER" id="PTHR16301:SF20">
    <property type="entry name" value="IMPACT FAMILY MEMBER YIGZ"/>
    <property type="match status" value="1"/>
</dbReference>
<dbReference type="InterPro" id="IPR020569">
    <property type="entry name" value="UPF0029_Impact_CS"/>
</dbReference>
<dbReference type="Proteomes" id="UP000537126">
    <property type="component" value="Unassembled WGS sequence"/>
</dbReference>
<accession>A0A846MMB4</accession>
<dbReference type="PROSITE" id="PS00910">
    <property type="entry name" value="UPF0029"/>
    <property type="match status" value="1"/>
</dbReference>
<dbReference type="Gene3D" id="3.30.230.30">
    <property type="entry name" value="Impact, N-terminal domain"/>
    <property type="match status" value="1"/>
</dbReference>
<dbReference type="RefSeq" id="WP_166917992.1">
    <property type="nucleotide sequence ID" value="NZ_JAASRN010000001.1"/>
</dbReference>
<comment type="caution">
    <text evidence="3">The sequence shown here is derived from an EMBL/GenBank/DDBJ whole genome shotgun (WGS) entry which is preliminary data.</text>
</comment>
<comment type="similarity">
    <text evidence="1">Belongs to the IMPACT family.</text>
</comment>
<dbReference type="PANTHER" id="PTHR16301">
    <property type="entry name" value="IMPACT-RELATED"/>
    <property type="match status" value="1"/>
</dbReference>
<sequence>MVNTDTYRTLARPGEGVYREKGSKFLGFAYPVNSEAEVKAYIEAIKKQYHDARHHCYAYVLDAAVEPFMRANDDGEPAHSAGTPILNQIRSLELLNVLVIVVRYFGGIKLGVPGLIHAYRTAAQAALVDGGITERLREVFFTIEYDYQETSQVMRLLNQLHARLVEQDFQSRCRARIAVPLSRQVEASAQLQAWLVS</sequence>
<dbReference type="InterPro" id="IPR001498">
    <property type="entry name" value="Impact_N"/>
</dbReference>
<evidence type="ECO:0000256" key="1">
    <source>
        <dbReference type="ARBA" id="ARBA00007665"/>
    </source>
</evidence>
<dbReference type="InterPro" id="IPR036956">
    <property type="entry name" value="Impact_N_sf"/>
</dbReference>
<dbReference type="Pfam" id="PF01205">
    <property type="entry name" value="Impact_N"/>
    <property type="match status" value="1"/>
</dbReference>
<evidence type="ECO:0000259" key="2">
    <source>
        <dbReference type="Pfam" id="PF01205"/>
    </source>
</evidence>
<feature type="domain" description="Impact N-terminal" evidence="2">
    <location>
        <begin position="21"/>
        <end position="127"/>
    </location>
</feature>
<name>A0A846MMB4_9BACT</name>
<dbReference type="InterPro" id="IPR020568">
    <property type="entry name" value="Ribosomal_Su5_D2-typ_SF"/>
</dbReference>
<dbReference type="GO" id="GO:0006446">
    <property type="term" value="P:regulation of translational initiation"/>
    <property type="evidence" value="ECO:0007669"/>
    <property type="project" value="TreeGrafter"/>
</dbReference>
<reference evidence="3 4" key="1">
    <citation type="submission" date="2020-03" db="EMBL/GenBank/DDBJ databases">
        <title>Genomic Encyclopedia of Type Strains, Phase IV (KMG-IV): sequencing the most valuable type-strain genomes for metagenomic binning, comparative biology and taxonomic classification.</title>
        <authorList>
            <person name="Goeker M."/>
        </authorList>
    </citation>
    <scope>NUCLEOTIDE SEQUENCE [LARGE SCALE GENOMIC DNA]</scope>
    <source>
        <strain evidence="3 4">DSM 5718</strain>
    </source>
</reference>
<dbReference type="InterPro" id="IPR023582">
    <property type="entry name" value="Impact"/>
</dbReference>